<dbReference type="InterPro" id="IPR036259">
    <property type="entry name" value="MFS_trans_sf"/>
</dbReference>
<accession>A0ABD3P091</accession>
<dbReference type="SUPFAM" id="SSF103473">
    <property type="entry name" value="MFS general substrate transporter"/>
    <property type="match status" value="1"/>
</dbReference>
<dbReference type="PANTHER" id="PTHR23519:SF1">
    <property type="entry name" value="AUTOPHAGY-RELATED PROTEIN 22"/>
    <property type="match status" value="1"/>
</dbReference>
<keyword evidence="4 7" id="KW-0812">Transmembrane</keyword>
<dbReference type="PANTHER" id="PTHR23519">
    <property type="entry name" value="AUTOPHAGY-RELATED PROTEIN 22"/>
    <property type="match status" value="1"/>
</dbReference>
<feature type="transmembrane region" description="Helical" evidence="7">
    <location>
        <begin position="419"/>
        <end position="438"/>
    </location>
</feature>
<evidence type="ECO:0000256" key="3">
    <source>
        <dbReference type="ARBA" id="ARBA00022448"/>
    </source>
</evidence>
<comment type="similarity">
    <text evidence="2">Belongs to the ATG22 family.</text>
</comment>
<sequence>MFPENNASRVDYTAMTTHSTKRDVQEQIQHAAPFHISIIENGPLEATGLSLIAFGRGAVGMSTLFLGPALLKLANDAVQMTCDNDENDADLNCNGDDQGRVYGMKPSSLLTIIGVVSGLLSTLMLPLFGAIVDHTPHRKKIGQISIAVVTIIKGIEIFVSPATWFAVSIFQVVNFILYNAHSCAIYAYTAEVFYNAKFQEINYISMLVFLIIVMVLSFSFATDEVGTACISQSLAFLVCSCAFGLAWKWFMSPRPALRHVLSDSTLLKSGFQKLFNTFRSLWCRWYALRYFLLSVMLSESATAALSTISTTYMTLVLEMNSNQIGLAFLCVFVAGIPGSKLGYYVGNALNPLTSAKLCLVVFIINTALAAILLKGPDHINSMYIFASIWGVCIGWLHPTHSALYITIIPRGSESEMMGLYLFSGSVLSFLPPFVFTLLNEIGMRMDMGLASLNLFFAGGFAFLSIIGNYNDAVDFALVSQFDEELPQILGIPEEM</sequence>
<keyword evidence="9" id="KW-1185">Reference proteome</keyword>
<feature type="transmembrane region" description="Helical" evidence="7">
    <location>
        <begin position="324"/>
        <end position="345"/>
    </location>
</feature>
<feature type="transmembrane region" description="Helical" evidence="7">
    <location>
        <begin position="357"/>
        <end position="376"/>
    </location>
</feature>
<comment type="caution">
    <text evidence="8">The sequence shown here is derived from an EMBL/GenBank/DDBJ whole genome shotgun (WGS) entry which is preliminary data.</text>
</comment>
<evidence type="ECO:0000256" key="2">
    <source>
        <dbReference type="ARBA" id="ARBA00006978"/>
    </source>
</evidence>
<evidence type="ECO:0000256" key="6">
    <source>
        <dbReference type="ARBA" id="ARBA00023136"/>
    </source>
</evidence>
<protein>
    <recommendedName>
        <fullName evidence="10">Major facilitator superfamily (MFS) profile domain-containing protein</fullName>
    </recommendedName>
</protein>
<dbReference type="Gene3D" id="1.20.1250.20">
    <property type="entry name" value="MFS general substrate transporter like domains"/>
    <property type="match status" value="1"/>
</dbReference>
<dbReference type="InterPro" id="IPR050495">
    <property type="entry name" value="ATG22/LtaA_families"/>
</dbReference>
<evidence type="ECO:0000256" key="1">
    <source>
        <dbReference type="ARBA" id="ARBA00004127"/>
    </source>
</evidence>
<feature type="transmembrane region" description="Helical" evidence="7">
    <location>
        <begin position="144"/>
        <end position="170"/>
    </location>
</feature>
<feature type="transmembrane region" description="Helical" evidence="7">
    <location>
        <begin position="201"/>
        <end position="221"/>
    </location>
</feature>
<keyword evidence="5 7" id="KW-1133">Transmembrane helix</keyword>
<feature type="transmembrane region" description="Helical" evidence="7">
    <location>
        <begin position="382"/>
        <end position="407"/>
    </location>
</feature>
<evidence type="ECO:0000256" key="7">
    <source>
        <dbReference type="SAM" id="Phobius"/>
    </source>
</evidence>
<keyword evidence="6 7" id="KW-0472">Membrane</keyword>
<feature type="transmembrane region" description="Helical" evidence="7">
    <location>
        <begin position="176"/>
        <end position="194"/>
    </location>
</feature>
<feature type="transmembrane region" description="Helical" evidence="7">
    <location>
        <begin position="290"/>
        <end position="312"/>
    </location>
</feature>
<name>A0ABD3P091_9STRA</name>
<proteinExistence type="inferred from homology"/>
<dbReference type="Pfam" id="PF11700">
    <property type="entry name" value="ATG22"/>
    <property type="match status" value="1"/>
</dbReference>
<feature type="transmembrane region" description="Helical" evidence="7">
    <location>
        <begin position="109"/>
        <end position="132"/>
    </location>
</feature>
<keyword evidence="3" id="KW-0813">Transport</keyword>
<dbReference type="GO" id="GO:0012505">
    <property type="term" value="C:endomembrane system"/>
    <property type="evidence" value="ECO:0007669"/>
    <property type="project" value="UniProtKB-SubCell"/>
</dbReference>
<dbReference type="EMBL" id="JABMIG020000322">
    <property type="protein sequence ID" value="KAL3781262.1"/>
    <property type="molecule type" value="Genomic_DNA"/>
</dbReference>
<organism evidence="8 9">
    <name type="scientific">Cyclotella cryptica</name>
    <dbReference type="NCBI Taxonomy" id="29204"/>
    <lineage>
        <taxon>Eukaryota</taxon>
        <taxon>Sar</taxon>
        <taxon>Stramenopiles</taxon>
        <taxon>Ochrophyta</taxon>
        <taxon>Bacillariophyta</taxon>
        <taxon>Coscinodiscophyceae</taxon>
        <taxon>Thalassiosirophycidae</taxon>
        <taxon>Stephanodiscales</taxon>
        <taxon>Stephanodiscaceae</taxon>
        <taxon>Cyclotella</taxon>
    </lineage>
</organism>
<evidence type="ECO:0000313" key="9">
    <source>
        <dbReference type="Proteomes" id="UP001516023"/>
    </source>
</evidence>
<dbReference type="AlphaFoldDB" id="A0ABD3P091"/>
<evidence type="ECO:0000313" key="8">
    <source>
        <dbReference type="EMBL" id="KAL3781262.1"/>
    </source>
</evidence>
<gene>
    <name evidence="8" type="ORF">HJC23_012812</name>
</gene>
<dbReference type="Proteomes" id="UP001516023">
    <property type="component" value="Unassembled WGS sequence"/>
</dbReference>
<dbReference type="InterPro" id="IPR024671">
    <property type="entry name" value="Atg22-like"/>
</dbReference>
<reference evidence="8 9" key="1">
    <citation type="journal article" date="2020" name="G3 (Bethesda)">
        <title>Improved Reference Genome for Cyclotella cryptica CCMP332, a Model for Cell Wall Morphogenesis, Salinity Adaptation, and Lipid Production in Diatoms (Bacillariophyta).</title>
        <authorList>
            <person name="Roberts W.R."/>
            <person name="Downey K.M."/>
            <person name="Ruck E.C."/>
            <person name="Traller J.C."/>
            <person name="Alverson A.J."/>
        </authorList>
    </citation>
    <scope>NUCLEOTIDE SEQUENCE [LARGE SCALE GENOMIC DNA]</scope>
    <source>
        <strain evidence="8 9">CCMP332</strain>
    </source>
</reference>
<evidence type="ECO:0000256" key="4">
    <source>
        <dbReference type="ARBA" id="ARBA00022692"/>
    </source>
</evidence>
<comment type="subcellular location">
    <subcellularLocation>
        <location evidence="1">Endomembrane system</location>
        <topology evidence="1">Multi-pass membrane protein</topology>
    </subcellularLocation>
</comment>
<evidence type="ECO:0000256" key="5">
    <source>
        <dbReference type="ARBA" id="ARBA00022989"/>
    </source>
</evidence>
<evidence type="ECO:0008006" key="10">
    <source>
        <dbReference type="Google" id="ProtNLM"/>
    </source>
</evidence>
<feature type="transmembrane region" description="Helical" evidence="7">
    <location>
        <begin position="233"/>
        <end position="250"/>
    </location>
</feature>
<feature type="transmembrane region" description="Helical" evidence="7">
    <location>
        <begin position="450"/>
        <end position="469"/>
    </location>
</feature>